<gene>
    <name evidence="2" type="ORF">S03H2_11772</name>
</gene>
<dbReference type="GO" id="GO:0000725">
    <property type="term" value="P:recombinational repair"/>
    <property type="evidence" value="ECO:0007669"/>
    <property type="project" value="TreeGrafter"/>
</dbReference>
<evidence type="ECO:0000259" key="1">
    <source>
        <dbReference type="Pfam" id="PF13538"/>
    </source>
</evidence>
<dbReference type="Pfam" id="PF13538">
    <property type="entry name" value="UvrD_C_2"/>
    <property type="match status" value="1"/>
</dbReference>
<name>X1GQZ7_9ZZZZ</name>
<dbReference type="EMBL" id="BARU01005996">
    <property type="protein sequence ID" value="GAH44004.1"/>
    <property type="molecule type" value="Genomic_DNA"/>
</dbReference>
<organism evidence="2">
    <name type="scientific">marine sediment metagenome</name>
    <dbReference type="NCBI Taxonomy" id="412755"/>
    <lineage>
        <taxon>unclassified sequences</taxon>
        <taxon>metagenomes</taxon>
        <taxon>ecological metagenomes</taxon>
    </lineage>
</organism>
<dbReference type="AlphaFoldDB" id="X1GQZ7"/>
<dbReference type="SUPFAM" id="SSF52540">
    <property type="entry name" value="P-loop containing nucleoside triphosphate hydrolases"/>
    <property type="match status" value="1"/>
</dbReference>
<dbReference type="GO" id="GO:0005829">
    <property type="term" value="C:cytosol"/>
    <property type="evidence" value="ECO:0007669"/>
    <property type="project" value="TreeGrafter"/>
</dbReference>
<evidence type="ECO:0000313" key="2">
    <source>
        <dbReference type="EMBL" id="GAH44004.1"/>
    </source>
</evidence>
<dbReference type="GO" id="GO:0043138">
    <property type="term" value="F:3'-5' DNA helicase activity"/>
    <property type="evidence" value="ECO:0007669"/>
    <property type="project" value="TreeGrafter"/>
</dbReference>
<dbReference type="PANTHER" id="PTHR11070">
    <property type="entry name" value="UVRD / RECB / PCRA DNA HELICASE FAMILY MEMBER"/>
    <property type="match status" value="1"/>
</dbReference>
<dbReference type="GO" id="GO:0005524">
    <property type="term" value="F:ATP binding"/>
    <property type="evidence" value="ECO:0007669"/>
    <property type="project" value="InterPro"/>
</dbReference>
<dbReference type="InterPro" id="IPR027417">
    <property type="entry name" value="P-loop_NTPase"/>
</dbReference>
<dbReference type="GO" id="GO:0003677">
    <property type="term" value="F:DNA binding"/>
    <property type="evidence" value="ECO:0007669"/>
    <property type="project" value="InterPro"/>
</dbReference>
<sequence length="427" mass="49917">EFFNDIIPLNCELSNDQFKHIRANLIPTSRLPTLKQADLMEYFKNEDKVKLLDEDQEKLARELREGHRLIFGVAGSGKTVLLIARARILAKRHPDWKILILCYNKLLRKQIFNMFNPQDYEADITISTFHGWARNYILNADDEFSSLYHEANKRAKEEDKKDDFFQEFVPKILNQMIKSQGENQLLYDAILIDEAQDFEQVWFESIMQLLNPDTNSLLITCDGLQGIYARKRFTWSSIGIQARGRVKRFDKSYRIPIEIGIIAQKVLPKNIKNLIGQFDEFMSTKQFIGNHGIVEIFVSETREDEYIKLVEKIARSLKSPQEILVLFKLNMRKINYRHPFFDYLKSHNIEWKDLQDYNYESPGLVIGTLYGTKGLESDTIIIPELDTYNSNQDRQLLYVGMTRSRKKLVLSANKSTELIKLLKPNSS</sequence>
<dbReference type="Pfam" id="PF13245">
    <property type="entry name" value="AAA_19"/>
    <property type="match status" value="1"/>
</dbReference>
<dbReference type="InterPro" id="IPR027785">
    <property type="entry name" value="UvrD-like_helicase_C"/>
</dbReference>
<accession>X1GQZ7</accession>
<proteinExistence type="predicted"/>
<comment type="caution">
    <text evidence="2">The sequence shown here is derived from an EMBL/GenBank/DDBJ whole genome shotgun (WGS) entry which is preliminary data.</text>
</comment>
<protein>
    <recommendedName>
        <fullName evidence="1">UvrD-like helicase C-terminal domain-containing protein</fullName>
    </recommendedName>
</protein>
<dbReference type="InterPro" id="IPR000212">
    <property type="entry name" value="DNA_helicase_UvrD/REP"/>
</dbReference>
<feature type="non-terminal residue" evidence="2">
    <location>
        <position position="1"/>
    </location>
</feature>
<dbReference type="Gene3D" id="3.40.50.300">
    <property type="entry name" value="P-loop containing nucleotide triphosphate hydrolases"/>
    <property type="match status" value="2"/>
</dbReference>
<dbReference type="PANTHER" id="PTHR11070:SF2">
    <property type="entry name" value="ATP-DEPENDENT DNA HELICASE SRS2"/>
    <property type="match status" value="1"/>
</dbReference>
<reference evidence="2" key="1">
    <citation type="journal article" date="2014" name="Front. Microbiol.">
        <title>High frequency of phylogenetically diverse reductive dehalogenase-homologous genes in deep subseafloor sedimentary metagenomes.</title>
        <authorList>
            <person name="Kawai M."/>
            <person name="Futagami T."/>
            <person name="Toyoda A."/>
            <person name="Takaki Y."/>
            <person name="Nishi S."/>
            <person name="Hori S."/>
            <person name="Arai W."/>
            <person name="Tsubouchi T."/>
            <person name="Morono Y."/>
            <person name="Uchiyama I."/>
            <person name="Ito T."/>
            <person name="Fujiyama A."/>
            <person name="Inagaki F."/>
            <person name="Takami H."/>
        </authorList>
    </citation>
    <scope>NUCLEOTIDE SEQUENCE</scope>
    <source>
        <strain evidence="2">Expedition CK06-06</strain>
    </source>
</reference>
<feature type="domain" description="UvrD-like helicase C-terminal" evidence="1">
    <location>
        <begin position="365"/>
        <end position="410"/>
    </location>
</feature>